<dbReference type="Proteomes" id="UP001157961">
    <property type="component" value="Unassembled WGS sequence"/>
</dbReference>
<comment type="caution">
    <text evidence="1">The sequence shown here is derived from an EMBL/GenBank/DDBJ whole genome shotgun (WGS) entry which is preliminary data.</text>
</comment>
<sequence length="67" mass="7665">MTPNVRKMIVALHAKVMISRPPKWPILAAYFCRGNALHTLAALDRREQDVAARFHNRPLLVERQCTA</sequence>
<proteinExistence type="predicted"/>
<evidence type="ECO:0000313" key="2">
    <source>
        <dbReference type="Proteomes" id="UP001157961"/>
    </source>
</evidence>
<gene>
    <name evidence="1" type="ORF">SAMN06265373_1126</name>
</gene>
<name>A0ABY1PJG8_9RHOB</name>
<dbReference type="EMBL" id="FXTY01000012">
    <property type="protein sequence ID" value="SMP35716.1"/>
    <property type="molecule type" value="Genomic_DNA"/>
</dbReference>
<accession>A0ABY1PJG8</accession>
<keyword evidence="2" id="KW-1185">Reference proteome</keyword>
<organism evidence="1 2">
    <name type="scientific">Shimia sagamensis</name>
    <dbReference type="NCBI Taxonomy" id="1566352"/>
    <lineage>
        <taxon>Bacteria</taxon>
        <taxon>Pseudomonadati</taxon>
        <taxon>Pseudomonadota</taxon>
        <taxon>Alphaproteobacteria</taxon>
        <taxon>Rhodobacterales</taxon>
        <taxon>Roseobacteraceae</taxon>
    </lineage>
</organism>
<evidence type="ECO:0000313" key="1">
    <source>
        <dbReference type="EMBL" id="SMP35716.1"/>
    </source>
</evidence>
<protein>
    <submittedName>
        <fullName evidence="1">Uncharacterized protein</fullName>
    </submittedName>
</protein>
<reference evidence="1 2" key="1">
    <citation type="submission" date="2017-05" db="EMBL/GenBank/DDBJ databases">
        <authorList>
            <person name="Varghese N."/>
            <person name="Submissions S."/>
        </authorList>
    </citation>
    <scope>NUCLEOTIDE SEQUENCE [LARGE SCALE GENOMIC DNA]</scope>
    <source>
        <strain evidence="1 2">DSM 29734</strain>
    </source>
</reference>